<evidence type="ECO:0000313" key="2">
    <source>
        <dbReference type="EMBL" id="SOR61038.1"/>
    </source>
</evidence>
<feature type="transmembrane region" description="Helical" evidence="1">
    <location>
        <begin position="16"/>
        <end position="37"/>
    </location>
</feature>
<dbReference type="EMBL" id="OEJX01000017">
    <property type="protein sequence ID" value="SOR61038.1"/>
    <property type="molecule type" value="Genomic_DNA"/>
</dbReference>
<name>A0AAQ1NZI4_LEPIR</name>
<feature type="transmembrane region" description="Helical" evidence="1">
    <location>
        <begin position="43"/>
        <end position="64"/>
    </location>
</feature>
<protein>
    <submittedName>
        <fullName evidence="2">Uncharacterized protein</fullName>
    </submittedName>
</protein>
<gene>
    <name evidence="2" type="ORF">LMANV2_240090</name>
</gene>
<reference evidence="2 3" key="1">
    <citation type="submission" date="2017-11" db="EMBL/GenBank/DDBJ databases">
        <authorList>
            <person name="Lechat P."/>
        </authorList>
    </citation>
    <scope>NUCLEOTIDE SEQUENCE [LARGE SCALE GENOMIC DNA]</scope>
    <source>
        <strain evidence="2">L495</strain>
    </source>
</reference>
<keyword evidence="1" id="KW-0812">Transmembrane</keyword>
<organism evidence="2 3">
    <name type="scientific">Leptospira interrogans serovar Manilae</name>
    <dbReference type="NCBI Taxonomy" id="214675"/>
    <lineage>
        <taxon>Bacteria</taxon>
        <taxon>Pseudomonadati</taxon>
        <taxon>Spirochaetota</taxon>
        <taxon>Spirochaetia</taxon>
        <taxon>Leptospirales</taxon>
        <taxon>Leptospiraceae</taxon>
        <taxon>Leptospira</taxon>
    </lineage>
</organism>
<proteinExistence type="predicted"/>
<feature type="transmembrane region" description="Helical" evidence="1">
    <location>
        <begin position="76"/>
        <end position="95"/>
    </location>
</feature>
<evidence type="ECO:0000256" key="1">
    <source>
        <dbReference type="SAM" id="Phobius"/>
    </source>
</evidence>
<keyword evidence="1" id="KW-1133">Transmembrane helix</keyword>
<accession>A0AAQ1NZI4</accession>
<dbReference type="Proteomes" id="UP000234460">
    <property type="component" value="Chromosome LMANV2"/>
</dbReference>
<feature type="transmembrane region" description="Helical" evidence="1">
    <location>
        <begin position="107"/>
        <end position="126"/>
    </location>
</feature>
<dbReference type="AlphaFoldDB" id="A0AAQ1NZI4"/>
<evidence type="ECO:0000313" key="3">
    <source>
        <dbReference type="Proteomes" id="UP000234460"/>
    </source>
</evidence>
<comment type="caution">
    <text evidence="2">The sequence shown here is derived from an EMBL/GenBank/DDBJ whole genome shotgun (WGS) entry which is preliminary data.</text>
</comment>
<sequence>MLSRYSFSKYFTRSNIIQFLVLSLLSQILILIITFVITSKLEAIGFSFLLLPFYFPSIILLILVKLNMFDKWYAKLSFLYPILMVDCLFMGNFIYDIYHPSNDGSSQMLVLVSSILNLPIPFLYLIHKYVLK</sequence>
<keyword evidence="1" id="KW-0472">Membrane</keyword>